<name>A0A9D1FJ05_9BACT</name>
<proteinExistence type="predicted"/>
<dbReference type="CDD" id="cd10549">
    <property type="entry name" value="MtMvhB_like"/>
    <property type="match status" value="1"/>
</dbReference>
<reference evidence="8" key="1">
    <citation type="submission" date="2020-10" db="EMBL/GenBank/DDBJ databases">
        <authorList>
            <person name="Gilroy R."/>
        </authorList>
    </citation>
    <scope>NUCLEOTIDE SEQUENCE</scope>
    <source>
        <strain evidence="8">CHK152-2871</strain>
    </source>
</reference>
<dbReference type="NCBIfam" id="TIGR04105">
    <property type="entry name" value="FeFe_hydrog_B1"/>
    <property type="match status" value="1"/>
</dbReference>
<dbReference type="GO" id="GO:0046872">
    <property type="term" value="F:metal ion binding"/>
    <property type="evidence" value="ECO:0007669"/>
    <property type="project" value="UniProtKB-KW"/>
</dbReference>
<dbReference type="EMBL" id="DVJQ01000042">
    <property type="protein sequence ID" value="HIS74367.1"/>
    <property type="molecule type" value="Genomic_DNA"/>
</dbReference>
<keyword evidence="4" id="KW-0249">Electron transport</keyword>
<evidence type="ECO:0000256" key="2">
    <source>
        <dbReference type="ARBA" id="ARBA00022485"/>
    </source>
</evidence>
<sequence length="481" mass="53017">MDKNNQAAHLKKEILVKTIKAFLSDNFEENTRLIPFEMRPKGHEVPYRCCIYKEREILRNRIIATLGFPIEGSDERVLLSNYAKEAQKREKPDEQTLTVLESACKGCVPNRIFVTDLCQGCVARPCLENCKFGAISIVNGKSQIDSSKCKNCTKCIQVCPYHAIVKIVVPCENACPVDAISKDEQGHARIDFDKCITCGKCVSACPFGAIHEKSQIIDILTKIKQGKKVVAMIAPSIAGQLPCTIYQLKTALLKCGFYDVLEVAQGADVTALNEAKEFSERIENGQKFMTTSCCAGYNNLVDKHLGEIAPFRSETKTPAYYTAEICKEKYPDAISVFVSPCVAKKSEALKNENIDYVMNYEELGALFIAHKIELSELEGTPFEVEASREGRNFGITGGVAKSVEVADNGKSEIKPYLVNGINKESIRALKGFAKKGECEFGNLIEVMCCEGGCVGGNDCLNTVRTATKTINDFTKDSKPIV</sequence>
<dbReference type="InterPro" id="IPR017900">
    <property type="entry name" value="4Fe4S_Fe_S_CS"/>
</dbReference>
<keyword evidence="5" id="KW-0408">Iron</keyword>
<comment type="caution">
    <text evidence="8">The sequence shown here is derived from an EMBL/GenBank/DDBJ whole genome shotgun (WGS) entry which is preliminary data.</text>
</comment>
<dbReference type="PROSITE" id="PS51379">
    <property type="entry name" value="4FE4S_FER_2"/>
    <property type="match status" value="2"/>
</dbReference>
<dbReference type="PANTHER" id="PTHR42859">
    <property type="entry name" value="OXIDOREDUCTASE"/>
    <property type="match status" value="1"/>
</dbReference>
<dbReference type="Gene3D" id="3.40.950.10">
    <property type="entry name" value="Fe-only Hydrogenase (Larger Subunit), Chain L, domain 3"/>
    <property type="match status" value="1"/>
</dbReference>
<accession>A0A9D1FJ05</accession>
<dbReference type="InterPro" id="IPR004108">
    <property type="entry name" value="Fe_hydrogenase_lsu_C"/>
</dbReference>
<evidence type="ECO:0000256" key="1">
    <source>
        <dbReference type="ARBA" id="ARBA00022448"/>
    </source>
</evidence>
<keyword evidence="3" id="KW-0479">Metal-binding</keyword>
<dbReference type="InterPro" id="IPR057431">
    <property type="entry name" value="LdpA_Fe-S-bd"/>
</dbReference>
<dbReference type="Pfam" id="PF12837">
    <property type="entry name" value="Fer4_6"/>
    <property type="match status" value="1"/>
</dbReference>
<dbReference type="AlphaFoldDB" id="A0A9D1FJ05"/>
<evidence type="ECO:0000313" key="9">
    <source>
        <dbReference type="Proteomes" id="UP000886865"/>
    </source>
</evidence>
<organism evidence="8 9">
    <name type="scientific">Candidatus Galligastranaerophilus intestinavium</name>
    <dbReference type="NCBI Taxonomy" id="2840836"/>
    <lineage>
        <taxon>Bacteria</taxon>
        <taxon>Candidatus Galligastranaerophilus</taxon>
    </lineage>
</organism>
<dbReference type="InterPro" id="IPR050294">
    <property type="entry name" value="RnfB_subfamily"/>
</dbReference>
<evidence type="ECO:0000313" key="8">
    <source>
        <dbReference type="EMBL" id="HIS74367.1"/>
    </source>
</evidence>
<evidence type="ECO:0000256" key="6">
    <source>
        <dbReference type="ARBA" id="ARBA00023014"/>
    </source>
</evidence>
<protein>
    <submittedName>
        <fullName evidence="8">4Fe-4S binding protein</fullName>
    </submittedName>
</protein>
<dbReference type="PROSITE" id="PS00198">
    <property type="entry name" value="4FE4S_FER_1"/>
    <property type="match status" value="1"/>
</dbReference>
<dbReference type="InterPro" id="IPR027631">
    <property type="entry name" value="Mono_FeFe_hydrog"/>
</dbReference>
<feature type="domain" description="4Fe-4S ferredoxin-type" evidence="7">
    <location>
        <begin position="140"/>
        <end position="170"/>
    </location>
</feature>
<dbReference type="PANTHER" id="PTHR42859:SF10">
    <property type="entry name" value="DIMETHYLSULFOXIDE REDUCTASE CHAIN B"/>
    <property type="match status" value="1"/>
</dbReference>
<dbReference type="SUPFAM" id="SSF54862">
    <property type="entry name" value="4Fe-4S ferredoxins"/>
    <property type="match status" value="1"/>
</dbReference>
<dbReference type="Pfam" id="PF02906">
    <property type="entry name" value="Fe_hyd_lg_C"/>
    <property type="match status" value="1"/>
</dbReference>
<evidence type="ECO:0000256" key="4">
    <source>
        <dbReference type="ARBA" id="ARBA00022982"/>
    </source>
</evidence>
<dbReference type="Pfam" id="PF25160">
    <property type="entry name" value="LdpA_Fe-S-bd"/>
    <property type="match status" value="1"/>
</dbReference>
<dbReference type="SUPFAM" id="SSF53920">
    <property type="entry name" value="Fe-only hydrogenase"/>
    <property type="match status" value="1"/>
</dbReference>
<evidence type="ECO:0000256" key="3">
    <source>
        <dbReference type="ARBA" id="ARBA00022723"/>
    </source>
</evidence>
<dbReference type="InterPro" id="IPR009016">
    <property type="entry name" value="Fe_hydrogenase"/>
</dbReference>
<dbReference type="GO" id="GO:0051539">
    <property type="term" value="F:4 iron, 4 sulfur cluster binding"/>
    <property type="evidence" value="ECO:0007669"/>
    <property type="project" value="UniProtKB-KW"/>
</dbReference>
<dbReference type="Proteomes" id="UP000886865">
    <property type="component" value="Unassembled WGS sequence"/>
</dbReference>
<keyword evidence="6" id="KW-0411">Iron-sulfur</keyword>
<dbReference type="Gene3D" id="3.30.70.20">
    <property type="match status" value="2"/>
</dbReference>
<reference evidence="8" key="2">
    <citation type="journal article" date="2021" name="PeerJ">
        <title>Extensive microbial diversity within the chicken gut microbiome revealed by metagenomics and culture.</title>
        <authorList>
            <person name="Gilroy R."/>
            <person name="Ravi A."/>
            <person name="Getino M."/>
            <person name="Pursley I."/>
            <person name="Horton D.L."/>
            <person name="Alikhan N.F."/>
            <person name="Baker D."/>
            <person name="Gharbi K."/>
            <person name="Hall N."/>
            <person name="Watson M."/>
            <person name="Adriaenssens E.M."/>
            <person name="Foster-Nyarko E."/>
            <person name="Jarju S."/>
            <person name="Secka A."/>
            <person name="Antonio M."/>
            <person name="Oren A."/>
            <person name="Chaudhuri R.R."/>
            <person name="La Ragione R."/>
            <person name="Hildebrand F."/>
            <person name="Pallen M.J."/>
        </authorList>
    </citation>
    <scope>NUCLEOTIDE SEQUENCE</scope>
    <source>
        <strain evidence="8">CHK152-2871</strain>
    </source>
</reference>
<keyword evidence="2" id="KW-0004">4Fe-4S</keyword>
<keyword evidence="1" id="KW-0813">Transport</keyword>
<evidence type="ECO:0000259" key="7">
    <source>
        <dbReference type="PROSITE" id="PS51379"/>
    </source>
</evidence>
<gene>
    <name evidence="8" type="ORF">IAA86_05040</name>
</gene>
<evidence type="ECO:0000256" key="5">
    <source>
        <dbReference type="ARBA" id="ARBA00023004"/>
    </source>
</evidence>
<dbReference type="InterPro" id="IPR017896">
    <property type="entry name" value="4Fe4S_Fe-S-bd"/>
</dbReference>
<feature type="domain" description="4Fe-4S ferredoxin-type" evidence="7">
    <location>
        <begin position="186"/>
        <end position="215"/>
    </location>
</feature>